<evidence type="ECO:0000256" key="2">
    <source>
        <dbReference type="ARBA" id="ARBA00022679"/>
    </source>
</evidence>
<organism evidence="6 7">
    <name type="scientific">Paenibacillus agricola</name>
    <dbReference type="NCBI Taxonomy" id="2716264"/>
    <lineage>
        <taxon>Bacteria</taxon>
        <taxon>Bacillati</taxon>
        <taxon>Bacillota</taxon>
        <taxon>Bacilli</taxon>
        <taxon>Bacillales</taxon>
        <taxon>Paenibacillaceae</taxon>
        <taxon>Paenibacillus</taxon>
    </lineage>
</organism>
<evidence type="ECO:0000313" key="6">
    <source>
        <dbReference type="EMBL" id="NHN31796.1"/>
    </source>
</evidence>
<dbReference type="SUPFAM" id="SSF53901">
    <property type="entry name" value="Thiolase-like"/>
    <property type="match status" value="2"/>
</dbReference>
<dbReference type="EMBL" id="JAAOIW010000006">
    <property type="protein sequence ID" value="NHN31796.1"/>
    <property type="molecule type" value="Genomic_DNA"/>
</dbReference>
<comment type="caution">
    <text evidence="6">The sequence shown here is derived from an EMBL/GenBank/DDBJ whole genome shotgun (WGS) entry which is preliminary data.</text>
</comment>
<keyword evidence="7" id="KW-1185">Reference proteome</keyword>
<evidence type="ECO:0000259" key="5">
    <source>
        <dbReference type="Pfam" id="PF02797"/>
    </source>
</evidence>
<dbReference type="InterPro" id="IPR001099">
    <property type="entry name" value="Chalcone/stilbene_synt_N"/>
</dbReference>
<evidence type="ECO:0000256" key="3">
    <source>
        <dbReference type="SAM" id="MobiDB-lite"/>
    </source>
</evidence>
<dbReference type="Pfam" id="PF02797">
    <property type="entry name" value="Chal_sti_synt_C"/>
    <property type="match status" value="1"/>
</dbReference>
<proteinExistence type="inferred from homology"/>
<dbReference type="CDD" id="cd00831">
    <property type="entry name" value="CHS_like"/>
    <property type="match status" value="1"/>
</dbReference>
<feature type="domain" description="Chalcone/stilbene synthase C-terminal" evidence="5">
    <location>
        <begin position="240"/>
        <end position="341"/>
    </location>
</feature>
<dbReference type="Gene3D" id="3.40.47.10">
    <property type="match status" value="2"/>
</dbReference>
<sequence length="412" mass="43683">MEQTDPLIAILGIGTAVPAYRINQADTAQRLAEALGDSSNSARWAKRIFKQCGVETRYTCEPNLLEAAGQCRYFPHTTHEAAPSSAPSTAERMRTYKREVVPLGLAAASKALKDCEAVASEITHLVTVSCTGQFLPGLDAVLTEQLGLAATVNRIPLNFLGCAAGLKAIILSRQIVAARPSAKVLIVCVELCTLHIQPSSKREALFATSFFGDGASACVVGAAEPHHKHMFQLGNDHSVLLPCSSSEMVWEVGDYGFDLYLSPNIPKLLGSFIPAEVGRLLSGAAKPELWAIHPGGKGIIDTLQEVFGLEDAQTQPSRTVLRDYGNVSSATLLFVLDEMRSGLTGSARVSPPVSLDSSAPLSERADQAQPVEGIALAFGPGLTAEMIQLTYLPSIKALVGKALEQHSGAALV</sequence>
<dbReference type="Proteomes" id="UP001165962">
    <property type="component" value="Unassembled WGS sequence"/>
</dbReference>
<dbReference type="PANTHER" id="PTHR11877:SF46">
    <property type="entry name" value="TYPE III POLYKETIDE SYNTHASE A"/>
    <property type="match status" value="1"/>
</dbReference>
<dbReference type="InterPro" id="IPR011141">
    <property type="entry name" value="Polyketide_synthase_type-III"/>
</dbReference>
<feature type="domain" description="Chalcone/stilbene synthase N-terminal" evidence="4">
    <location>
        <begin position="9"/>
        <end position="222"/>
    </location>
</feature>
<feature type="region of interest" description="Disordered" evidence="3">
    <location>
        <begin position="344"/>
        <end position="366"/>
    </location>
</feature>
<accession>A0ABX0JCZ9</accession>
<dbReference type="InterPro" id="IPR016039">
    <property type="entry name" value="Thiolase-like"/>
</dbReference>
<reference evidence="6" key="1">
    <citation type="submission" date="2020-03" db="EMBL/GenBank/DDBJ databases">
        <title>Draft sequencing of Paenibacilllus sp. S3N08.</title>
        <authorList>
            <person name="Kim D.-U."/>
        </authorList>
    </citation>
    <scope>NUCLEOTIDE SEQUENCE</scope>
    <source>
        <strain evidence="6">S3N08</strain>
    </source>
</reference>
<evidence type="ECO:0000256" key="1">
    <source>
        <dbReference type="ARBA" id="ARBA00005531"/>
    </source>
</evidence>
<gene>
    <name evidence="6" type="ORF">G9U52_18330</name>
</gene>
<dbReference type="RefSeq" id="WP_166152084.1">
    <property type="nucleotide sequence ID" value="NZ_JAAOIW010000006.1"/>
</dbReference>
<evidence type="ECO:0000313" key="7">
    <source>
        <dbReference type="Proteomes" id="UP001165962"/>
    </source>
</evidence>
<evidence type="ECO:0000259" key="4">
    <source>
        <dbReference type="Pfam" id="PF00195"/>
    </source>
</evidence>
<comment type="similarity">
    <text evidence="1">Belongs to the thiolase-like superfamily. Chalcone/stilbene synthases family.</text>
</comment>
<dbReference type="PIRSF" id="PIRSF000451">
    <property type="entry name" value="PKS_III"/>
    <property type="match status" value="1"/>
</dbReference>
<dbReference type="InterPro" id="IPR012328">
    <property type="entry name" value="Chalcone/stilbene_synt_C"/>
</dbReference>
<protein>
    <submittedName>
        <fullName evidence="6">Type III polyketide synthase</fullName>
    </submittedName>
</protein>
<dbReference type="PANTHER" id="PTHR11877">
    <property type="entry name" value="HYDROXYMETHYLGLUTARYL-COA SYNTHASE"/>
    <property type="match status" value="1"/>
</dbReference>
<name>A0ABX0JCZ9_9BACL</name>
<dbReference type="Pfam" id="PF00195">
    <property type="entry name" value="Chal_sti_synt_N"/>
    <property type="match status" value="1"/>
</dbReference>
<keyword evidence="2" id="KW-0808">Transferase</keyword>